<evidence type="ECO:0000313" key="9">
    <source>
        <dbReference type="EMBL" id="GLH74889.1"/>
    </source>
</evidence>
<evidence type="ECO:0000259" key="8">
    <source>
        <dbReference type="PROSITE" id="PS51900"/>
    </source>
</evidence>
<accession>A0ABQ5QJ37</accession>
<dbReference type="Proteomes" id="UP001165069">
    <property type="component" value="Unassembled WGS sequence"/>
</dbReference>
<dbReference type="PANTHER" id="PTHR30349:SF81">
    <property type="entry name" value="TYROSINE RECOMBINASE XERC"/>
    <property type="match status" value="1"/>
</dbReference>
<dbReference type="InterPro" id="IPR011010">
    <property type="entry name" value="DNA_brk_join_enz"/>
</dbReference>
<dbReference type="RefSeq" id="WP_285577688.1">
    <property type="nucleotide sequence ID" value="NZ_BSDE01000009.1"/>
</dbReference>
<organism evidence="9 10">
    <name type="scientific">Geothrix limicola</name>
    <dbReference type="NCBI Taxonomy" id="2927978"/>
    <lineage>
        <taxon>Bacteria</taxon>
        <taxon>Pseudomonadati</taxon>
        <taxon>Acidobacteriota</taxon>
        <taxon>Holophagae</taxon>
        <taxon>Holophagales</taxon>
        <taxon>Holophagaceae</taxon>
        <taxon>Geothrix</taxon>
    </lineage>
</organism>
<evidence type="ECO:0000313" key="10">
    <source>
        <dbReference type="Proteomes" id="UP001165069"/>
    </source>
</evidence>
<protein>
    <submittedName>
        <fullName evidence="9">Tyrosine recombinase XerD</fullName>
    </submittedName>
</protein>
<evidence type="ECO:0000256" key="4">
    <source>
        <dbReference type="ARBA" id="ARBA00023172"/>
    </source>
</evidence>
<dbReference type="Pfam" id="PF02899">
    <property type="entry name" value="Phage_int_SAM_1"/>
    <property type="match status" value="1"/>
</dbReference>
<dbReference type="PROSITE" id="PS51900">
    <property type="entry name" value="CB"/>
    <property type="match status" value="1"/>
</dbReference>
<dbReference type="SUPFAM" id="SSF56349">
    <property type="entry name" value="DNA breaking-rejoining enzymes"/>
    <property type="match status" value="1"/>
</dbReference>
<reference evidence="9 10" key="1">
    <citation type="journal article" date="2023" name="Antonie Van Leeuwenhoek">
        <title>Mesoterricola silvestris gen. nov., sp. nov., Mesoterricola sediminis sp. nov., Geothrix oryzae sp. nov., Geothrix edaphica sp. nov., Geothrix rubra sp. nov., and Geothrix limicola sp. nov., six novel members of Acidobacteriota isolated from soils.</title>
        <authorList>
            <person name="Itoh H."/>
            <person name="Sugisawa Y."/>
            <person name="Mise K."/>
            <person name="Xu Z."/>
            <person name="Kuniyasu M."/>
            <person name="Ushijima N."/>
            <person name="Kawano K."/>
            <person name="Kobayashi E."/>
            <person name="Shiratori Y."/>
            <person name="Masuda Y."/>
            <person name="Senoo K."/>
        </authorList>
    </citation>
    <scope>NUCLEOTIDE SEQUENCE [LARGE SCALE GENOMIC DNA]</scope>
    <source>
        <strain evidence="9 10">Red804</strain>
    </source>
</reference>
<dbReference type="Gene3D" id="1.10.443.10">
    <property type="entry name" value="Intergrase catalytic core"/>
    <property type="match status" value="1"/>
</dbReference>
<evidence type="ECO:0000259" key="7">
    <source>
        <dbReference type="PROSITE" id="PS51898"/>
    </source>
</evidence>
<gene>
    <name evidence="9" type="primary">xerD_2</name>
    <name evidence="9" type="ORF">GETHLI_33910</name>
</gene>
<evidence type="ECO:0000256" key="6">
    <source>
        <dbReference type="SAM" id="MobiDB-lite"/>
    </source>
</evidence>
<dbReference type="InterPro" id="IPR044068">
    <property type="entry name" value="CB"/>
</dbReference>
<dbReference type="EMBL" id="BSDE01000009">
    <property type="protein sequence ID" value="GLH74889.1"/>
    <property type="molecule type" value="Genomic_DNA"/>
</dbReference>
<feature type="domain" description="Core-binding (CB)" evidence="8">
    <location>
        <begin position="21"/>
        <end position="112"/>
    </location>
</feature>
<keyword evidence="4" id="KW-0233">DNA recombination</keyword>
<feature type="region of interest" description="Disordered" evidence="6">
    <location>
        <begin position="322"/>
        <end position="346"/>
    </location>
</feature>
<comment type="caution">
    <text evidence="9">The sequence shown here is derived from an EMBL/GenBank/DDBJ whole genome shotgun (WGS) entry which is preliminary data.</text>
</comment>
<proteinExistence type="predicted"/>
<keyword evidence="1" id="KW-0159">Chromosome partition</keyword>
<keyword evidence="10" id="KW-1185">Reference proteome</keyword>
<dbReference type="Gene3D" id="1.10.150.130">
    <property type="match status" value="1"/>
</dbReference>
<sequence length="346" mass="38961">MKAHGGRKSVLPPLSGMDDPDSLYHHMQRYLTHMGVKGQSPHSVSSSKAGLIRFIRWCEERSLTKPSQIDRALVERFQRFLFHHRKKNGEPLTARSQQFLLIPLRQWFSWLVKQGVLEHSPAAELELPKVARRLPKAILTAKETEAVLAVPDIRTAVGLRDRAILETFYSTGIRRMEMTKLSISDVDRERGTLFIREGKGKKDRMIPIGERALAWIAAYRDRARPELLGDKPDDGTLFLNNLGNPLKPFHLTMLVKKHVTKAAIGKDGACHLFRHTMATLMLENGADIRYIQDMLGHASLETTQVYTKVSIRALKAIHTATHPGRMPVAGKHSLDGEELEPGAGRT</sequence>
<evidence type="ECO:0000256" key="2">
    <source>
        <dbReference type="ARBA" id="ARBA00022908"/>
    </source>
</evidence>
<dbReference type="PANTHER" id="PTHR30349">
    <property type="entry name" value="PHAGE INTEGRASE-RELATED"/>
    <property type="match status" value="1"/>
</dbReference>
<name>A0ABQ5QJ37_9BACT</name>
<dbReference type="PROSITE" id="PS51898">
    <property type="entry name" value="TYR_RECOMBINASE"/>
    <property type="match status" value="1"/>
</dbReference>
<evidence type="ECO:0000256" key="5">
    <source>
        <dbReference type="PROSITE-ProRule" id="PRU01248"/>
    </source>
</evidence>
<keyword evidence="3 5" id="KW-0238">DNA-binding</keyword>
<dbReference type="Pfam" id="PF00589">
    <property type="entry name" value="Phage_integrase"/>
    <property type="match status" value="1"/>
</dbReference>
<dbReference type="NCBIfam" id="NF002331">
    <property type="entry name" value="PRK01287.1"/>
    <property type="match status" value="1"/>
</dbReference>
<dbReference type="InterPro" id="IPR010998">
    <property type="entry name" value="Integrase_recombinase_N"/>
</dbReference>
<keyword evidence="2" id="KW-0229">DNA integration</keyword>
<evidence type="ECO:0000256" key="1">
    <source>
        <dbReference type="ARBA" id="ARBA00022829"/>
    </source>
</evidence>
<dbReference type="InterPro" id="IPR004107">
    <property type="entry name" value="Integrase_SAM-like_N"/>
</dbReference>
<dbReference type="InterPro" id="IPR013762">
    <property type="entry name" value="Integrase-like_cat_sf"/>
</dbReference>
<feature type="domain" description="Tyr recombinase" evidence="7">
    <location>
        <begin position="133"/>
        <end position="319"/>
    </location>
</feature>
<dbReference type="InterPro" id="IPR050090">
    <property type="entry name" value="Tyrosine_recombinase_XerCD"/>
</dbReference>
<dbReference type="InterPro" id="IPR002104">
    <property type="entry name" value="Integrase_catalytic"/>
</dbReference>
<evidence type="ECO:0000256" key="3">
    <source>
        <dbReference type="ARBA" id="ARBA00023125"/>
    </source>
</evidence>